<comment type="caution">
    <text evidence="1">The sequence shown here is derived from an EMBL/GenBank/DDBJ whole genome shotgun (WGS) entry which is preliminary data.</text>
</comment>
<dbReference type="EMBL" id="QEQD01000005">
    <property type="protein sequence ID" value="RDF04011.1"/>
    <property type="molecule type" value="Genomic_DNA"/>
</dbReference>
<reference evidence="1 2" key="1">
    <citation type="submission" date="2018-05" db="EMBL/GenBank/DDBJ databases">
        <title>Draft Genome Sequences for a Diverse set of 7 Haemophilus Species.</title>
        <authorList>
            <person name="Nichols M."/>
            <person name="Topaz N."/>
            <person name="Wang X."/>
            <person name="Wang X."/>
            <person name="Boxrud D."/>
        </authorList>
    </citation>
    <scope>NUCLEOTIDE SEQUENCE [LARGE SCALE GENOMIC DNA]</scope>
    <source>
        <strain evidence="1 2">C2010039593</strain>
    </source>
</reference>
<organism evidence="1 2">
    <name type="scientific">Haemophilus parahaemolyticus</name>
    <dbReference type="NCBI Taxonomy" id="735"/>
    <lineage>
        <taxon>Bacteria</taxon>
        <taxon>Pseudomonadati</taxon>
        <taxon>Pseudomonadota</taxon>
        <taxon>Gammaproteobacteria</taxon>
        <taxon>Pasteurellales</taxon>
        <taxon>Pasteurellaceae</taxon>
        <taxon>Haemophilus</taxon>
    </lineage>
</organism>
<name>A0A369ZJT3_HAEPH</name>
<gene>
    <name evidence="1" type="ORF">DPV98_05640</name>
</gene>
<dbReference type="STRING" id="735.B0185_01255"/>
<proteinExistence type="predicted"/>
<accession>A0A369ZJT3</accession>
<dbReference type="Proteomes" id="UP000253999">
    <property type="component" value="Unassembled WGS sequence"/>
</dbReference>
<evidence type="ECO:0000313" key="2">
    <source>
        <dbReference type="Proteomes" id="UP000253999"/>
    </source>
</evidence>
<sequence>MQADRECELAFFISKITACKTSNISVESARFLLLEDKDDNRHTTQPESLLNNAIYLLLAM</sequence>
<evidence type="ECO:0000313" key="1">
    <source>
        <dbReference type="EMBL" id="RDF04011.1"/>
    </source>
</evidence>
<dbReference type="AlphaFoldDB" id="A0A369ZJT3"/>
<protein>
    <submittedName>
        <fullName evidence="1">Uncharacterized protein</fullName>
    </submittedName>
</protein>